<evidence type="ECO:0000256" key="4">
    <source>
        <dbReference type="ARBA" id="ARBA00022679"/>
    </source>
</evidence>
<evidence type="ECO:0000256" key="1">
    <source>
        <dbReference type="ARBA" id="ARBA00004123"/>
    </source>
</evidence>
<evidence type="ECO:0000313" key="14">
    <source>
        <dbReference type="Proteomes" id="UP000245956"/>
    </source>
</evidence>
<dbReference type="FunFam" id="2.40.50.430:FF:000002">
    <property type="entry name" value="DNA polymerase delta subunit"/>
    <property type="match status" value="1"/>
</dbReference>
<dbReference type="GO" id="GO:0003887">
    <property type="term" value="F:DNA-directed DNA polymerase activity"/>
    <property type="evidence" value="ECO:0007669"/>
    <property type="project" value="UniProtKB-KW"/>
</dbReference>
<comment type="caution">
    <text evidence="13">The sequence shown here is derived from an EMBL/GenBank/DDBJ whole genome shotgun (WGS) entry which is preliminary data.</text>
</comment>
<evidence type="ECO:0000256" key="2">
    <source>
        <dbReference type="ARBA" id="ARBA00006035"/>
    </source>
</evidence>
<sequence length="572" mass="63055">MKHALRAAVGNGGVARGPATQHPTRSRVTRACEPPLYASHNLNLTLDRCRCQLQRPQLGTAATAQSRAMVTLEDVSGRLLQKPGDVPHQVPLRAPSSYKPLDSFALNKQRTYQQQYGDMYFLRLTKIKPAVDEVAAATWDGTVIGGEEAKKVDRVLDVRQGELCWVAGTVYMEMALKPDILEDVSKDRWISAPVSTQRYYTDEESTQIMLEDDSGRVKLVGDMLKTVPLVTGCIVAVMGTENTSGEFEVIDIKFPDLPPQPERWAETKPPATNGHSKVKDEDEEMTEASQKPGNKIAIVSGLSFSGADSSYALELNLLLEYLLGEALGPPVQDQVSQISRLIIAGNSISTAAEPKLGDTAQEKRVNKKYGYDASSYNALPSQLFDEFVSEILPSMPVTLLPGLHDPANASYPQQPIHMAMFSSAKEYSRDPSKPGAEPGWFDSVTNPFEAEIDGWRVLGTGGQNVDDVFKYIDSEDRLGMMEAMCRWRCCAPTAPDTLWSYPFQEDDPFVMKTCPHVYFVGCQPEFATKVIHGPDGQTVRLITVPSFSETKEIALLDTETLEVTKVKIEADI</sequence>
<dbReference type="FunFam" id="3.60.21.50:FF:000006">
    <property type="entry name" value="DNA polymerase delta subunit 2, putative"/>
    <property type="match status" value="1"/>
</dbReference>
<evidence type="ECO:0000256" key="10">
    <source>
        <dbReference type="SAM" id="MobiDB-lite"/>
    </source>
</evidence>
<dbReference type="InterPro" id="IPR024826">
    <property type="entry name" value="DNA_pol_delta/II_ssu"/>
</dbReference>
<dbReference type="GO" id="GO:0006273">
    <property type="term" value="P:lagging strand elongation"/>
    <property type="evidence" value="ECO:0007669"/>
    <property type="project" value="UniProtKB-ARBA"/>
</dbReference>
<dbReference type="AlphaFoldDB" id="A0A2U3E5C8"/>
<comment type="similarity">
    <text evidence="2">Belongs to the DNA polymerase delta/II small subunit family.</text>
</comment>
<keyword evidence="6" id="KW-0235">DNA replication</keyword>
<dbReference type="GO" id="GO:0003677">
    <property type="term" value="F:DNA binding"/>
    <property type="evidence" value="ECO:0007669"/>
    <property type="project" value="InterPro"/>
</dbReference>
<feature type="region of interest" description="Disordered" evidence="10">
    <location>
        <begin position="258"/>
        <end position="290"/>
    </location>
</feature>
<dbReference type="Pfam" id="PF18018">
    <property type="entry name" value="DNA_pol_D_N"/>
    <property type="match status" value="1"/>
</dbReference>
<keyword evidence="8" id="KW-0539">Nucleus</keyword>
<evidence type="ECO:0000256" key="7">
    <source>
        <dbReference type="ARBA" id="ARBA00022932"/>
    </source>
</evidence>
<evidence type="ECO:0000256" key="6">
    <source>
        <dbReference type="ARBA" id="ARBA00022705"/>
    </source>
</evidence>
<dbReference type="InterPro" id="IPR007185">
    <property type="entry name" value="DNA_pol_a/d/e_bsu"/>
</dbReference>
<evidence type="ECO:0000256" key="3">
    <source>
        <dbReference type="ARBA" id="ARBA00012417"/>
    </source>
</evidence>
<dbReference type="PANTHER" id="PTHR10416">
    <property type="entry name" value="DNA POLYMERASE DELTA SUBUNIT 2"/>
    <property type="match status" value="1"/>
</dbReference>
<organism evidence="13 14">
    <name type="scientific">Purpureocillium lilacinum</name>
    <name type="common">Paecilomyces lilacinus</name>
    <dbReference type="NCBI Taxonomy" id="33203"/>
    <lineage>
        <taxon>Eukaryota</taxon>
        <taxon>Fungi</taxon>
        <taxon>Dikarya</taxon>
        <taxon>Ascomycota</taxon>
        <taxon>Pezizomycotina</taxon>
        <taxon>Sordariomycetes</taxon>
        <taxon>Hypocreomycetidae</taxon>
        <taxon>Hypocreales</taxon>
        <taxon>Ophiocordycipitaceae</taxon>
        <taxon>Purpureocillium</taxon>
    </lineage>
</organism>
<feature type="domain" description="DNA polymerase alpha/delta/epsilon subunit B" evidence="11">
    <location>
        <begin position="296"/>
        <end position="528"/>
    </location>
</feature>
<keyword evidence="4" id="KW-0808">Transferase</keyword>
<dbReference type="EC" id="2.7.7.7" evidence="3"/>
<feature type="region of interest" description="Disordered" evidence="10">
    <location>
        <begin position="1"/>
        <end position="27"/>
    </location>
</feature>
<evidence type="ECO:0000256" key="8">
    <source>
        <dbReference type="ARBA" id="ARBA00023242"/>
    </source>
</evidence>
<dbReference type="Proteomes" id="UP000245956">
    <property type="component" value="Unassembled WGS sequence"/>
</dbReference>
<evidence type="ECO:0000313" key="13">
    <source>
        <dbReference type="EMBL" id="PWI69718.1"/>
    </source>
</evidence>
<dbReference type="GO" id="GO:0043625">
    <property type="term" value="C:delta DNA polymerase complex"/>
    <property type="evidence" value="ECO:0007669"/>
    <property type="project" value="TreeGrafter"/>
</dbReference>
<proteinExistence type="inferred from homology"/>
<evidence type="ECO:0000256" key="5">
    <source>
        <dbReference type="ARBA" id="ARBA00022695"/>
    </source>
</evidence>
<dbReference type="PANTHER" id="PTHR10416:SF0">
    <property type="entry name" value="DNA POLYMERASE DELTA SUBUNIT 2"/>
    <property type="match status" value="1"/>
</dbReference>
<protein>
    <recommendedName>
        <fullName evidence="3">DNA-directed DNA polymerase</fullName>
        <ecNumber evidence="3">2.7.7.7</ecNumber>
    </recommendedName>
</protein>
<comment type="catalytic activity">
    <reaction evidence="9">
        <text>DNA(n) + a 2'-deoxyribonucleoside 5'-triphosphate = DNA(n+1) + diphosphate</text>
        <dbReference type="Rhea" id="RHEA:22508"/>
        <dbReference type="Rhea" id="RHEA-COMP:17339"/>
        <dbReference type="Rhea" id="RHEA-COMP:17340"/>
        <dbReference type="ChEBI" id="CHEBI:33019"/>
        <dbReference type="ChEBI" id="CHEBI:61560"/>
        <dbReference type="ChEBI" id="CHEBI:173112"/>
        <dbReference type="EC" id="2.7.7.7"/>
    </reaction>
</comment>
<gene>
    <name evidence="13" type="ORF">PCL_00630</name>
</gene>
<dbReference type="EMBL" id="LCWV01000011">
    <property type="protein sequence ID" value="PWI69718.1"/>
    <property type="molecule type" value="Genomic_DNA"/>
</dbReference>
<dbReference type="Gene3D" id="3.60.21.50">
    <property type="match status" value="1"/>
</dbReference>
<comment type="subcellular location">
    <subcellularLocation>
        <location evidence="1">Nucleus</location>
    </subcellularLocation>
</comment>
<name>A0A2U3E5C8_PURLI</name>
<evidence type="ECO:0000259" key="12">
    <source>
        <dbReference type="Pfam" id="PF18018"/>
    </source>
</evidence>
<evidence type="ECO:0000256" key="9">
    <source>
        <dbReference type="ARBA" id="ARBA00049244"/>
    </source>
</evidence>
<dbReference type="Pfam" id="PF04042">
    <property type="entry name" value="DNA_pol_E_B"/>
    <property type="match status" value="1"/>
</dbReference>
<keyword evidence="5" id="KW-0548">Nucleotidyltransferase</keyword>
<dbReference type="Gene3D" id="2.40.50.430">
    <property type="match status" value="1"/>
</dbReference>
<accession>A0A2U3E5C8</accession>
<reference evidence="13 14" key="1">
    <citation type="journal article" date="2016" name="Front. Microbiol.">
        <title>Genome and transcriptome sequences reveal the specific parasitism of the nematophagous Purpureocillium lilacinum 36-1.</title>
        <authorList>
            <person name="Xie J."/>
            <person name="Li S."/>
            <person name="Mo C."/>
            <person name="Xiao X."/>
            <person name="Peng D."/>
            <person name="Wang G."/>
            <person name="Xiao Y."/>
        </authorList>
    </citation>
    <scope>NUCLEOTIDE SEQUENCE [LARGE SCALE GENOMIC DNA]</scope>
    <source>
        <strain evidence="13 14">36-1</strain>
    </source>
</reference>
<dbReference type="InterPro" id="IPR040663">
    <property type="entry name" value="DNA_pol_D_N"/>
</dbReference>
<feature type="domain" description="DNA polymerase delta subunit OB-fold" evidence="12">
    <location>
        <begin position="115"/>
        <end position="252"/>
    </location>
</feature>
<dbReference type="GO" id="GO:0006281">
    <property type="term" value="P:DNA repair"/>
    <property type="evidence" value="ECO:0007669"/>
    <property type="project" value="UniProtKB-ARBA"/>
</dbReference>
<evidence type="ECO:0000259" key="11">
    <source>
        <dbReference type="Pfam" id="PF04042"/>
    </source>
</evidence>
<keyword evidence="7" id="KW-0239">DNA-directed DNA polymerase</keyword>